<sequence>MARLRLDSLQSIQSTNSGIRIENRLNSLDSPTTRPDAFIPTTYSSVSSFRSPQFEVLLYSASTVTSGGYRDVPAYGVDDVVRGKIIVDPSCREGRIALTVSGTVTYTPRRESTSDKPKKERHIFYSSSSIIHIAAPTESYDPPRSAFRQVFSFRRRSGRARAESGLYTRAHPFAFDLANDERSAGGIIPSTSSAAGGAPSMPFEVTYHVMASWAPLIITEQPSVLTIPIIIQPESEFHAVNGFVEKPKPWLEIPLKGHRSVPFQCAVTLPEPMSFSRTSSVPYFVVFTTAPRSKTLAREIAADATISISVSSQLRITEVLSPFAKAATFVVSTTDISESSESRSSLSSRFKPKFDMKRIKHVRSSKSSLWASASQPSQPSLAESDGTSTNMTARDLPPLPPRLTTFSAVQTIYSKICLGFPKRPRQAGAGSGSHPSLATQRSLPDGLHKDCIPLHPRMLASFQRNGVSLKYYLEVSVSIGQDELRANIPIRIT</sequence>
<evidence type="ECO:0000313" key="3">
    <source>
        <dbReference type="Proteomes" id="UP001221142"/>
    </source>
</evidence>
<proteinExistence type="predicted"/>
<feature type="region of interest" description="Disordered" evidence="1">
    <location>
        <begin position="367"/>
        <end position="401"/>
    </location>
</feature>
<evidence type="ECO:0000256" key="1">
    <source>
        <dbReference type="SAM" id="MobiDB-lite"/>
    </source>
</evidence>
<dbReference type="AlphaFoldDB" id="A0AAD7FP45"/>
<comment type="caution">
    <text evidence="2">The sequence shown here is derived from an EMBL/GenBank/DDBJ whole genome shotgun (WGS) entry which is preliminary data.</text>
</comment>
<accession>A0AAD7FP45</accession>
<protein>
    <submittedName>
        <fullName evidence="2">Uncharacterized protein</fullName>
    </submittedName>
</protein>
<feature type="compositionally biased region" description="Low complexity" evidence="1">
    <location>
        <begin position="367"/>
        <end position="384"/>
    </location>
</feature>
<dbReference type="Proteomes" id="UP001221142">
    <property type="component" value="Unassembled WGS sequence"/>
</dbReference>
<keyword evidence="3" id="KW-1185">Reference proteome</keyword>
<gene>
    <name evidence="2" type="ORF">FB45DRAFT_1057120</name>
</gene>
<evidence type="ECO:0000313" key="2">
    <source>
        <dbReference type="EMBL" id="KAJ7635239.1"/>
    </source>
</evidence>
<name>A0AAD7FP45_9AGAR</name>
<organism evidence="2 3">
    <name type="scientific">Roridomyces roridus</name>
    <dbReference type="NCBI Taxonomy" id="1738132"/>
    <lineage>
        <taxon>Eukaryota</taxon>
        <taxon>Fungi</taxon>
        <taxon>Dikarya</taxon>
        <taxon>Basidiomycota</taxon>
        <taxon>Agaricomycotina</taxon>
        <taxon>Agaricomycetes</taxon>
        <taxon>Agaricomycetidae</taxon>
        <taxon>Agaricales</taxon>
        <taxon>Marasmiineae</taxon>
        <taxon>Mycenaceae</taxon>
        <taxon>Roridomyces</taxon>
    </lineage>
</organism>
<dbReference type="EMBL" id="JARKIF010000007">
    <property type="protein sequence ID" value="KAJ7635239.1"/>
    <property type="molecule type" value="Genomic_DNA"/>
</dbReference>
<reference evidence="2" key="1">
    <citation type="submission" date="2023-03" db="EMBL/GenBank/DDBJ databases">
        <title>Massive genome expansion in bonnet fungi (Mycena s.s.) driven by repeated elements and novel gene families across ecological guilds.</title>
        <authorList>
            <consortium name="Lawrence Berkeley National Laboratory"/>
            <person name="Harder C.B."/>
            <person name="Miyauchi S."/>
            <person name="Viragh M."/>
            <person name="Kuo A."/>
            <person name="Thoen E."/>
            <person name="Andreopoulos B."/>
            <person name="Lu D."/>
            <person name="Skrede I."/>
            <person name="Drula E."/>
            <person name="Henrissat B."/>
            <person name="Morin E."/>
            <person name="Kohler A."/>
            <person name="Barry K."/>
            <person name="LaButti K."/>
            <person name="Morin E."/>
            <person name="Salamov A."/>
            <person name="Lipzen A."/>
            <person name="Mereny Z."/>
            <person name="Hegedus B."/>
            <person name="Baldrian P."/>
            <person name="Stursova M."/>
            <person name="Weitz H."/>
            <person name="Taylor A."/>
            <person name="Grigoriev I.V."/>
            <person name="Nagy L.G."/>
            <person name="Martin F."/>
            <person name="Kauserud H."/>
        </authorList>
    </citation>
    <scope>NUCLEOTIDE SEQUENCE</scope>
    <source>
        <strain evidence="2">9284</strain>
    </source>
</reference>